<name>A0A752B5L3_SALER</name>
<dbReference type="EMBL" id="DAAWCC010000053">
    <property type="protein sequence ID" value="HAF7354384.1"/>
    <property type="molecule type" value="Genomic_DNA"/>
</dbReference>
<dbReference type="AlphaFoldDB" id="A0A752B5L3"/>
<proteinExistence type="predicted"/>
<sequence>GDGPVAHPVKREPIKIIEKMCFLFVMGLVHYKLIENLPSENVRTVIKKVVYIKYAILLFAPSC</sequence>
<comment type="caution">
    <text evidence="1">The sequence shown here is derived from an EMBL/GenBank/DDBJ whole genome shotgun (WGS) entry which is preliminary data.</text>
</comment>
<organism evidence="1">
    <name type="scientific">Salmonella enterica</name>
    <name type="common">Salmonella choleraesuis</name>
    <dbReference type="NCBI Taxonomy" id="28901"/>
    <lineage>
        <taxon>Bacteria</taxon>
        <taxon>Pseudomonadati</taxon>
        <taxon>Pseudomonadota</taxon>
        <taxon>Gammaproteobacteria</taxon>
        <taxon>Enterobacterales</taxon>
        <taxon>Enterobacteriaceae</taxon>
        <taxon>Salmonella</taxon>
    </lineage>
</organism>
<evidence type="ECO:0000313" key="1">
    <source>
        <dbReference type="EMBL" id="HAF7354384.1"/>
    </source>
</evidence>
<reference evidence="1" key="2">
    <citation type="submission" date="2018-07" db="EMBL/GenBank/DDBJ databases">
        <authorList>
            <consortium name="NCBI Pathogen Detection Project"/>
        </authorList>
    </citation>
    <scope>NUCLEOTIDE SEQUENCE</scope>
    <source>
        <strain evidence="1">15-5623</strain>
    </source>
</reference>
<accession>A0A752B5L3</accession>
<feature type="non-terminal residue" evidence="1">
    <location>
        <position position="1"/>
    </location>
</feature>
<protein>
    <submittedName>
        <fullName evidence="1">Uncharacterized protein</fullName>
    </submittedName>
</protein>
<reference evidence="1" key="1">
    <citation type="journal article" date="2018" name="Genome Biol.">
        <title>SKESA: strategic k-mer extension for scrupulous assemblies.</title>
        <authorList>
            <person name="Souvorov A."/>
            <person name="Agarwala R."/>
            <person name="Lipman D.J."/>
        </authorList>
    </citation>
    <scope>NUCLEOTIDE SEQUENCE</scope>
    <source>
        <strain evidence="1">15-5623</strain>
    </source>
</reference>
<gene>
    <name evidence="1" type="ORF">G9X14_004027</name>
</gene>